<dbReference type="RefSeq" id="WP_024071433.1">
    <property type="nucleotide sequence ID" value="NC_023062.1"/>
</dbReference>
<gene>
    <name evidence="2" type="ORF">OVS_03365</name>
</gene>
<dbReference type="EMBL" id="CP006935">
    <property type="protein sequence ID" value="AHC40425.1"/>
    <property type="molecule type" value="Genomic_DNA"/>
</dbReference>
<evidence type="ECO:0000313" key="2">
    <source>
        <dbReference type="EMBL" id="AHC40425.1"/>
    </source>
</evidence>
<organism evidence="2 3">
    <name type="scientific">Mycoplasma ovis str. Michigan</name>
    <dbReference type="NCBI Taxonomy" id="1415773"/>
    <lineage>
        <taxon>Bacteria</taxon>
        <taxon>Bacillati</taxon>
        <taxon>Mycoplasmatota</taxon>
        <taxon>Mollicutes</taxon>
        <taxon>Mycoplasmataceae</taxon>
        <taxon>Mycoplasma</taxon>
    </lineage>
</organism>
<dbReference type="Proteomes" id="UP000018745">
    <property type="component" value="Chromosome"/>
</dbReference>
<accession>A0ABM5P1Q9</accession>
<keyword evidence="1" id="KW-0732">Signal</keyword>
<feature type="chain" id="PRO_5046215418" evidence="1">
    <location>
        <begin position="21"/>
        <end position="195"/>
    </location>
</feature>
<reference evidence="2 3" key="1">
    <citation type="journal article" date="2014" name="Genome Announc.">
        <title>Complete Genome Sequence of Mycoplasma ovis Strain Michigan, a Hemoplasma of Sheep with Two Distinct 16S rRNA Genes.</title>
        <authorList>
            <person name="Deshuillers P.L."/>
            <person name="Santos A.P."/>
            <person name="do Nascimento N.C."/>
            <person name="Hampel J.A."/>
            <person name="Bergin I.L."/>
            <person name="Dyson M.C."/>
            <person name="Messick J.B."/>
        </authorList>
    </citation>
    <scope>NUCLEOTIDE SEQUENCE [LARGE SCALE GENOMIC DNA]</scope>
    <source>
        <strain evidence="2 3">Michigan</strain>
    </source>
</reference>
<keyword evidence="3" id="KW-1185">Reference proteome</keyword>
<name>A0ABM5P1Q9_9MOLU</name>
<evidence type="ECO:0000256" key="1">
    <source>
        <dbReference type="SAM" id="SignalP"/>
    </source>
</evidence>
<feature type="signal peptide" evidence="1">
    <location>
        <begin position="1"/>
        <end position="20"/>
    </location>
</feature>
<evidence type="ECO:0000313" key="3">
    <source>
        <dbReference type="Proteomes" id="UP000018745"/>
    </source>
</evidence>
<sequence>MGFLGLTKFLVLAGTTGAIATVAVKIAPTNTADAVTKDAQESPSNSHNLSSFNLKNFLSTRTRCYIVGTESSEQEKLLACNDGQYYLHNSVDGLITKLKDLKKMGDNQISSQVVKKDNEEEQKVWKVTDKEWNKLSKDTSLRIDDRSNPNGYCYFANVLSGEQMEMSLFCQDKGRGNNLVTIKITRIFNSLKLFE</sequence>
<proteinExistence type="predicted"/>
<protein>
    <submittedName>
        <fullName evidence="2">Uncharacterized protein</fullName>
    </submittedName>
</protein>